<dbReference type="GO" id="GO:0035023">
    <property type="term" value="P:regulation of Rho protein signal transduction"/>
    <property type="evidence" value="ECO:0000318"/>
    <property type="project" value="GO_Central"/>
</dbReference>
<dbReference type="PANTHER" id="PTHR23317">
    <property type="entry name" value="DEDICATOR OF CYTOKINESIS DOCK"/>
    <property type="match status" value="1"/>
</dbReference>
<dbReference type="VEuPathDB" id="TrichDB:TVAG_055600"/>
<evidence type="ECO:0000259" key="2">
    <source>
        <dbReference type="Pfam" id="PF06920"/>
    </source>
</evidence>
<sequence length="1152" mass="132247">MFNGNPKHAFPDFIPIVPTENILKCHLLIQFYHVEENSKIKEKAIDTAVIPLSCISGNNNTSVEVELFSEPGKVSKDANVTLQTPKKSEGLSLQITIPPFYFPPQNMATALTDNFDIPSLSGIDESYADLYIIPLFCRLIKKRDSKVLPTLVKLLITFGDGGRTSLRKWLFNHFDPQTIGDDFPTFYPEAIKAFCHEIIEGKIETTIIPDFSTSLPLILDIMQIVFSDGKLQSTAQDLITINNSLLDLICFLLTEDIDCNSITESLGLFFFHNLSDLGNEEIVRFVYTFLRTISKVRPLITHPMSATRVQWIFLSPLSLSKHFLINMTNNMKPLSTNAMYSPYSKLTSQFLLSTQQCFGGRDPDTFALCAGFLARLLSNLDEICYSIRQRIAFALFPLIDLCSNHFESPLFMSNKRMQIALIPFVLFLIKNSEQKQLLSFFHSLSISFKCHFISFLKLTGKIIIDTLDVIKPTYECPQINLNLLDLLTHIYIKFLFDVKSELGVCMNEVIQLIEVLLCRYQPTDNYKYLYLLCDSLFESYPLERNFIIMSTKLIMYKQAKSRALSTALIINSFKQDYNRYEQVNVSTLSFIDEYATILLENKVSMIPMFKEYILIIKELTPDNKSLKKKVSDRMDSALSIADIVEKQKSSKQALSIRCQQLMSLADENMDFPNMRLKWLSELVRINIESGDYISAFVSQLHCTCLIATVVEHRSKHEKLENKKKNERLPKPPGFHLSTTQPIRTANNVYDYGRSRTYQEFFFIPSVQVETKVKVDAGNADAEILLSDFNENLLIEYLNSSVWLCEEAQLYYTLRGLSSMALRVLYQNRDYGRSKEICSKLSNYLSSISTGNTVGVSVPLSFFMVERRQGGKKDQRIYCCKKTETIHFVQQLKNREGIVCPTDYCDHHEECKGDGICLIQLEPSDDKIEGDEAPHSWDKFRSVVSINKQSQKSSEELKNPIKTLYIETSEKLPFYHQGVSIKKIEIQEVRVKELCVNTLNRAFTSLDQLVKDFDPYLSMPIGAFKDSPMVIFGKDLCRYKEMLYTTLQHPNCARDCLSFIKQKYPELLEENVSKFSECLVKALKQHRRAVNELLIEFESGDEIDKIKSDLDDCTEMINKFCKDFEVDMIDNQTVYEGIVDPMSSFCAYENEYD</sequence>
<name>A2EY03_TRIV3</name>
<dbReference type="InterPro" id="IPR043161">
    <property type="entry name" value="DOCK_C_lobe_A"/>
</dbReference>
<dbReference type="InterPro" id="IPR046769">
    <property type="entry name" value="DOCKER_Lobe_A"/>
</dbReference>
<dbReference type="PANTHER" id="PTHR23317:SF76">
    <property type="entry name" value="LD20667P"/>
    <property type="match status" value="1"/>
</dbReference>
<dbReference type="InterPro" id="IPR026791">
    <property type="entry name" value="DOCK"/>
</dbReference>
<reference evidence="3" key="2">
    <citation type="journal article" date="2007" name="Science">
        <title>Draft genome sequence of the sexually transmitted pathogen Trichomonas vaginalis.</title>
        <authorList>
            <person name="Carlton J.M."/>
            <person name="Hirt R.P."/>
            <person name="Silva J.C."/>
            <person name="Delcher A.L."/>
            <person name="Schatz M."/>
            <person name="Zhao Q."/>
            <person name="Wortman J.R."/>
            <person name="Bidwell S.L."/>
            <person name="Alsmark U.C.M."/>
            <person name="Besteiro S."/>
            <person name="Sicheritz-Ponten T."/>
            <person name="Noel C.J."/>
            <person name="Dacks J.B."/>
            <person name="Foster P.G."/>
            <person name="Simillion C."/>
            <person name="Van de Peer Y."/>
            <person name="Miranda-Saavedra D."/>
            <person name="Barton G.J."/>
            <person name="Westrop G.D."/>
            <person name="Mueller S."/>
            <person name="Dessi D."/>
            <person name="Fiori P.L."/>
            <person name="Ren Q."/>
            <person name="Paulsen I."/>
            <person name="Zhang H."/>
            <person name="Bastida-Corcuera F.D."/>
            <person name="Simoes-Barbosa A."/>
            <person name="Brown M.T."/>
            <person name="Hayes R.D."/>
            <person name="Mukherjee M."/>
            <person name="Okumura C.Y."/>
            <person name="Schneider R."/>
            <person name="Smith A.J."/>
            <person name="Vanacova S."/>
            <person name="Villalvazo M."/>
            <person name="Haas B.J."/>
            <person name="Pertea M."/>
            <person name="Feldblyum T.V."/>
            <person name="Utterback T.R."/>
            <person name="Shu C.L."/>
            <person name="Osoegawa K."/>
            <person name="de Jong P.J."/>
            <person name="Hrdy I."/>
            <person name="Horvathova L."/>
            <person name="Zubacova Z."/>
            <person name="Dolezal P."/>
            <person name="Malik S.B."/>
            <person name="Logsdon J.M. Jr."/>
            <person name="Henze K."/>
            <person name="Gupta A."/>
            <person name="Wang C.C."/>
            <person name="Dunne R.L."/>
            <person name="Upcroft J.A."/>
            <person name="Upcroft P."/>
            <person name="White O."/>
            <person name="Salzberg S.L."/>
            <person name="Tang P."/>
            <person name="Chiu C.-H."/>
            <person name="Lee Y.-S."/>
            <person name="Embley T.M."/>
            <person name="Coombs G.H."/>
            <person name="Mottram J.C."/>
            <person name="Tachezy J."/>
            <person name="Fraser-Liggett C.M."/>
            <person name="Johnson P.J."/>
        </authorList>
    </citation>
    <scope>NUCLEOTIDE SEQUENCE [LARGE SCALE GENOMIC DNA]</scope>
    <source>
        <strain evidence="3">G3</strain>
    </source>
</reference>
<gene>
    <name evidence="3" type="ORF">TVAG_055600</name>
</gene>
<evidence type="ECO:0000313" key="4">
    <source>
        <dbReference type="Proteomes" id="UP000001542"/>
    </source>
</evidence>
<keyword evidence="4" id="KW-1185">Reference proteome</keyword>
<dbReference type="OrthoDB" id="10656024at2759"/>
<proteinExistence type="predicted"/>
<dbReference type="GO" id="GO:0005085">
    <property type="term" value="F:guanyl-nucleotide exchange factor activity"/>
    <property type="evidence" value="ECO:0000318"/>
    <property type="project" value="GO_Central"/>
</dbReference>
<evidence type="ECO:0000256" key="1">
    <source>
        <dbReference type="SAM" id="MobiDB-lite"/>
    </source>
</evidence>
<dbReference type="AlphaFoldDB" id="A2EY03"/>
<dbReference type="GO" id="GO:0007264">
    <property type="term" value="P:small GTPase-mediated signal transduction"/>
    <property type="evidence" value="ECO:0007669"/>
    <property type="project" value="InterPro"/>
</dbReference>
<dbReference type="VEuPathDB" id="TrichDB:TVAGG3_0727600"/>
<dbReference type="Pfam" id="PF06920">
    <property type="entry name" value="DHR-2_Lobe_A"/>
    <property type="match status" value="1"/>
</dbReference>
<dbReference type="InParanoid" id="A2EY03"/>
<dbReference type="VEuPathDB" id="TrichDB:TVAGG3_0727470"/>
<dbReference type="EMBL" id="DS113535">
    <property type="protein sequence ID" value="EAY02471.1"/>
    <property type="molecule type" value="Genomic_DNA"/>
</dbReference>
<reference evidence="3" key="1">
    <citation type="submission" date="2006-10" db="EMBL/GenBank/DDBJ databases">
        <authorList>
            <person name="Amadeo P."/>
            <person name="Zhao Q."/>
            <person name="Wortman J."/>
            <person name="Fraser-Liggett C."/>
            <person name="Carlton J."/>
        </authorList>
    </citation>
    <scope>NUCLEOTIDE SEQUENCE</scope>
    <source>
        <strain evidence="3">G3</strain>
    </source>
</reference>
<dbReference type="Proteomes" id="UP000001542">
    <property type="component" value="Unassembled WGS sequence"/>
</dbReference>
<dbReference type="Gene3D" id="1.25.40.410">
    <property type="match status" value="1"/>
</dbReference>
<evidence type="ECO:0000313" key="3">
    <source>
        <dbReference type="EMBL" id="EAY02471.1"/>
    </source>
</evidence>
<feature type="domain" description="DOCKER Lobe A" evidence="2">
    <location>
        <begin position="662"/>
        <end position="847"/>
    </location>
</feature>
<dbReference type="VEuPathDB" id="TrichDB:TVAGG3_0727460"/>
<feature type="compositionally biased region" description="Basic and acidic residues" evidence="1">
    <location>
        <begin position="717"/>
        <end position="729"/>
    </location>
</feature>
<protein>
    <recommendedName>
        <fullName evidence="2">DOCKER Lobe A domain-containing protein</fullName>
    </recommendedName>
</protein>
<feature type="region of interest" description="Disordered" evidence="1">
    <location>
        <begin position="717"/>
        <end position="736"/>
    </location>
</feature>
<organism evidence="3 4">
    <name type="scientific">Trichomonas vaginalis (strain ATCC PRA-98 / G3)</name>
    <dbReference type="NCBI Taxonomy" id="412133"/>
    <lineage>
        <taxon>Eukaryota</taxon>
        <taxon>Metamonada</taxon>
        <taxon>Parabasalia</taxon>
        <taxon>Trichomonadida</taxon>
        <taxon>Trichomonadidae</taxon>
        <taxon>Trichomonas</taxon>
    </lineage>
</organism>
<accession>A2EY03</accession>